<feature type="compositionally biased region" description="Polar residues" evidence="1">
    <location>
        <begin position="252"/>
        <end position="262"/>
    </location>
</feature>
<evidence type="ECO:0008006" key="4">
    <source>
        <dbReference type="Google" id="ProtNLM"/>
    </source>
</evidence>
<organism evidence="2 3">
    <name type="scientific">Cochliobolus sativus</name>
    <name type="common">Common root rot and spot blotch fungus</name>
    <name type="synonym">Bipolaris sorokiniana</name>
    <dbReference type="NCBI Taxonomy" id="45130"/>
    <lineage>
        <taxon>Eukaryota</taxon>
        <taxon>Fungi</taxon>
        <taxon>Dikarya</taxon>
        <taxon>Ascomycota</taxon>
        <taxon>Pezizomycotina</taxon>
        <taxon>Dothideomycetes</taxon>
        <taxon>Pleosporomycetidae</taxon>
        <taxon>Pleosporales</taxon>
        <taxon>Pleosporineae</taxon>
        <taxon>Pleosporaceae</taxon>
        <taxon>Bipolaris</taxon>
    </lineage>
</organism>
<feature type="compositionally biased region" description="Low complexity" evidence="1">
    <location>
        <begin position="170"/>
        <end position="180"/>
    </location>
</feature>
<name>A0A8H5ZGT4_COCSA</name>
<feature type="compositionally biased region" description="Pro residues" evidence="1">
    <location>
        <begin position="160"/>
        <end position="169"/>
    </location>
</feature>
<feature type="compositionally biased region" description="Polar residues" evidence="1">
    <location>
        <begin position="76"/>
        <end position="86"/>
    </location>
</feature>
<feature type="region of interest" description="Disordered" evidence="1">
    <location>
        <begin position="1"/>
        <end position="377"/>
    </location>
</feature>
<protein>
    <recommendedName>
        <fullName evidence="4">PAT1 multi-domain protein</fullName>
    </recommendedName>
</protein>
<feature type="compositionally biased region" description="Polar residues" evidence="1">
    <location>
        <begin position="181"/>
        <end position="220"/>
    </location>
</feature>
<dbReference type="AlphaFoldDB" id="A0A8H5ZGT4"/>
<gene>
    <name evidence="2" type="ORF">GGP41_000382</name>
</gene>
<proteinExistence type="predicted"/>
<feature type="compositionally biased region" description="Low complexity" evidence="1">
    <location>
        <begin position="87"/>
        <end position="131"/>
    </location>
</feature>
<feature type="compositionally biased region" description="Low complexity" evidence="1">
    <location>
        <begin position="287"/>
        <end position="297"/>
    </location>
</feature>
<dbReference type="Proteomes" id="UP000624244">
    <property type="component" value="Unassembled WGS sequence"/>
</dbReference>
<comment type="caution">
    <text evidence="2">The sequence shown here is derived from an EMBL/GenBank/DDBJ whole genome shotgun (WGS) entry which is preliminary data.</text>
</comment>
<evidence type="ECO:0000313" key="2">
    <source>
        <dbReference type="EMBL" id="KAF5847588.1"/>
    </source>
</evidence>
<dbReference type="EMBL" id="WNKQ01000013">
    <property type="protein sequence ID" value="KAF5847588.1"/>
    <property type="molecule type" value="Genomic_DNA"/>
</dbReference>
<feature type="compositionally biased region" description="Pro residues" evidence="1">
    <location>
        <begin position="238"/>
        <end position="249"/>
    </location>
</feature>
<feature type="compositionally biased region" description="Polar residues" evidence="1">
    <location>
        <begin position="1"/>
        <end position="11"/>
    </location>
</feature>
<reference evidence="2" key="1">
    <citation type="submission" date="2019-11" db="EMBL/GenBank/DDBJ databases">
        <title>Bipolaris sorokiniana Genome sequencing.</title>
        <authorList>
            <person name="Wang H."/>
        </authorList>
    </citation>
    <scope>NUCLEOTIDE SEQUENCE</scope>
</reference>
<feature type="compositionally biased region" description="Low complexity" evidence="1">
    <location>
        <begin position="363"/>
        <end position="377"/>
    </location>
</feature>
<feature type="compositionally biased region" description="Polar residues" evidence="1">
    <location>
        <begin position="148"/>
        <end position="157"/>
    </location>
</feature>
<evidence type="ECO:0000256" key="1">
    <source>
        <dbReference type="SAM" id="MobiDB-lite"/>
    </source>
</evidence>
<evidence type="ECO:0000313" key="3">
    <source>
        <dbReference type="Proteomes" id="UP000624244"/>
    </source>
</evidence>
<feature type="compositionally biased region" description="Low complexity" evidence="1">
    <location>
        <begin position="15"/>
        <end position="29"/>
    </location>
</feature>
<accession>A0A8H5ZGT4</accession>
<sequence length="713" mass="77335">MSNYGSNTQPGGYQGAPQNYAHQQQQYGQSGHTHKTGGIFGQMMSQAVSTGKPMVGKLGQTLSSKLGNKPAPSPPQQLQSYQNYQSHQNPQGQGHGYQQPQAQTYSPQPQQQQWQQPQQQQPAPPTTSYTPVQPSPYQPNYYYGGSTAAPTSQNNYYPQQSPPPPPPVQAPAAQQPLSAPGYNTSEYVHGQQGQLGQTTAIQSQQYFPHGQQNVYNSQETGFIAGGQTGFQAQSGYAPTPPVPPHPKISPPESTVSPSQQPQWEYAQGHATHIGQQQQSYPPAPNTPSQQELQHQHQPQPPNLPVSNTPYQQEQDQQQQWHNMPPASPGNQVANPIPPSISPPLQHNDVQGHMPPNNITHTQPSTPAPESSVSPAAPTEFTAELPTDLGSLKLGDSPVGTKAANPSSQYLAHSPFTQAASPPNVFTVPPRKVSASSVPLADPWSFVDPVTETPTREFYILADLLFDALDRNFEPRNSGLLEAPKILASWVDLPEDARIELYSYNGYTALAHQFGLEAIPHVMVPVQPHLAPIWNFDEQAHAEELKISEAPSATSSYATYMPALNRAGWYKFFFLEIMQNPDEISTLMPALCADTYKPGVLNHPDLNKRNKSEVQALRSRAEEVQTLAIKRVGDEARTAMMLDPNIPVSSVVQAGGSPAASGTLEPGSPEDIAVRMHRIQAERQFNDMAVRTVLGAGITFGPAGGYSGGYASLV</sequence>
<feature type="region of interest" description="Disordered" evidence="1">
    <location>
        <begin position="387"/>
        <end position="406"/>
    </location>
</feature>